<dbReference type="Pfam" id="PF00089">
    <property type="entry name" value="Trypsin"/>
    <property type="match status" value="1"/>
</dbReference>
<comment type="similarity">
    <text evidence="1">Belongs to the peptidase S1 family.</text>
</comment>
<dbReference type="SUPFAM" id="SSF50494">
    <property type="entry name" value="Trypsin-like serine proteases"/>
    <property type="match status" value="1"/>
</dbReference>
<dbReference type="CDD" id="cd21112">
    <property type="entry name" value="alphaLP-like"/>
    <property type="match status" value="1"/>
</dbReference>
<keyword evidence="2" id="KW-0645">Protease</keyword>
<evidence type="ECO:0000256" key="3">
    <source>
        <dbReference type="ARBA" id="ARBA00022801"/>
    </source>
</evidence>
<dbReference type="PRINTS" id="PR00861">
    <property type="entry name" value="ALYTICPTASE"/>
</dbReference>
<dbReference type="Gene3D" id="2.40.10.10">
    <property type="entry name" value="Trypsin-like serine proteases"/>
    <property type="match status" value="2"/>
</dbReference>
<feature type="active site" description="Charge relay system" evidence="6">
    <location>
        <position position="210"/>
    </location>
</feature>
<feature type="disulfide bond" evidence="7">
    <location>
        <begin position="191"/>
        <end position="211"/>
    </location>
</feature>
<dbReference type="AlphaFoldDB" id="A0A495X068"/>
<dbReference type="InterPro" id="IPR001254">
    <property type="entry name" value="Trypsin_dom"/>
</dbReference>
<evidence type="ECO:0000313" key="11">
    <source>
        <dbReference type="Proteomes" id="UP000272729"/>
    </source>
</evidence>
<dbReference type="GO" id="GO:0006508">
    <property type="term" value="P:proteolysis"/>
    <property type="evidence" value="ECO:0007669"/>
    <property type="project" value="UniProtKB-KW"/>
</dbReference>
<dbReference type="InterPro" id="IPR035070">
    <property type="entry name" value="Streptogrisin_prodomain"/>
</dbReference>
<protein>
    <submittedName>
        <fullName evidence="10">Trypsin</fullName>
    </submittedName>
</protein>
<evidence type="ECO:0000256" key="6">
    <source>
        <dbReference type="PIRSR" id="PIRSR001134-1"/>
    </source>
</evidence>
<feature type="disulfide bond" evidence="7">
    <location>
        <begin position="315"/>
        <end position="345"/>
    </location>
</feature>
<feature type="domain" description="Peptidase S1" evidence="9">
    <location>
        <begin position="201"/>
        <end position="341"/>
    </location>
</feature>
<dbReference type="PIRSF" id="PIRSF001134">
    <property type="entry name" value="Streptogrisin"/>
    <property type="match status" value="1"/>
</dbReference>
<dbReference type="InterPro" id="IPR009003">
    <property type="entry name" value="Peptidase_S1_PA"/>
</dbReference>
<dbReference type="RefSeq" id="WP_121217485.1">
    <property type="nucleotide sequence ID" value="NZ_JBIUBA010000009.1"/>
</dbReference>
<proteinExistence type="inferred from homology"/>
<evidence type="ECO:0000256" key="2">
    <source>
        <dbReference type="ARBA" id="ARBA00022670"/>
    </source>
</evidence>
<dbReference type="Proteomes" id="UP000272729">
    <property type="component" value="Unassembled WGS sequence"/>
</dbReference>
<feature type="disulfide bond" evidence="7">
    <location>
        <begin position="277"/>
        <end position="287"/>
    </location>
</feature>
<sequence length="377" mass="38291">MKIRTLGALVGVAVGAALLTPTASAAPDYDPAMLSALAAELGTTPAQAADRLDREKAQAGTLADLRDRGVSVDGAYFDRSGTLVVNTTDAAAVSSAGLTARTGVRGEKALDALAARVEQVIGSDVTQVQAFGPDLVADRVVVTVEPDASSALVAKLSRIDGVAVERGAARLAPQADVVPGRIMDLVPGTNCSLGFNGTRNGQKVLLTAGHCVVGNPDILDANGTHIGKGIATRFPSADMGLMSVDAEDTQRAYVDTRKGTTVAVRGMSKAPVGTSLCKAGNTTGWTCGTISGYNYTVRYSGQSTSTKGLARSTVCTEGGDSGGAYIAGNTAQGMTSGGPADGHDCGWNQGSNATGSYSYYQPVVDAANYYGVTLLTS</sequence>
<dbReference type="InterPro" id="IPR001316">
    <property type="entry name" value="Pept_S1A_streptogrisin"/>
</dbReference>
<evidence type="ECO:0000256" key="4">
    <source>
        <dbReference type="ARBA" id="ARBA00022825"/>
    </source>
</evidence>
<evidence type="ECO:0000313" key="10">
    <source>
        <dbReference type="EMBL" id="RKT67290.1"/>
    </source>
</evidence>
<dbReference type="GO" id="GO:0004252">
    <property type="term" value="F:serine-type endopeptidase activity"/>
    <property type="evidence" value="ECO:0007669"/>
    <property type="project" value="InterPro"/>
</dbReference>
<organism evidence="10 11">
    <name type="scientific">Saccharothrix variisporea</name>
    <dbReference type="NCBI Taxonomy" id="543527"/>
    <lineage>
        <taxon>Bacteria</taxon>
        <taxon>Bacillati</taxon>
        <taxon>Actinomycetota</taxon>
        <taxon>Actinomycetes</taxon>
        <taxon>Pseudonocardiales</taxon>
        <taxon>Pseudonocardiaceae</taxon>
        <taxon>Saccharothrix</taxon>
    </lineage>
</organism>
<evidence type="ECO:0000256" key="5">
    <source>
        <dbReference type="ARBA" id="ARBA00023157"/>
    </source>
</evidence>
<keyword evidence="5 7" id="KW-1015">Disulfide bond</keyword>
<feature type="active site" description="Charge relay system" evidence="6">
    <location>
        <position position="321"/>
    </location>
</feature>
<feature type="active site" description="Charge relay system" evidence="6">
    <location>
        <position position="238"/>
    </location>
</feature>
<reference evidence="10 11" key="1">
    <citation type="submission" date="2018-10" db="EMBL/GenBank/DDBJ databases">
        <title>Sequencing the genomes of 1000 actinobacteria strains.</title>
        <authorList>
            <person name="Klenk H.-P."/>
        </authorList>
    </citation>
    <scope>NUCLEOTIDE SEQUENCE [LARGE SCALE GENOMIC DNA]</scope>
    <source>
        <strain evidence="10 11">DSM 43911</strain>
    </source>
</reference>
<evidence type="ECO:0000256" key="7">
    <source>
        <dbReference type="PIRSR" id="PIRSR001134-2"/>
    </source>
</evidence>
<accession>A0A495X068</accession>
<dbReference type="OrthoDB" id="8781117at2"/>
<keyword evidence="8" id="KW-0732">Signal</keyword>
<dbReference type="Gene3D" id="3.30.300.50">
    <property type="match status" value="1"/>
</dbReference>
<keyword evidence="3" id="KW-0378">Hydrolase</keyword>
<feature type="chain" id="PRO_5019732898" evidence="8">
    <location>
        <begin position="26"/>
        <end position="377"/>
    </location>
</feature>
<feature type="signal peptide" evidence="8">
    <location>
        <begin position="1"/>
        <end position="25"/>
    </location>
</feature>
<evidence type="ECO:0000259" key="9">
    <source>
        <dbReference type="Pfam" id="PF00089"/>
    </source>
</evidence>
<evidence type="ECO:0000256" key="8">
    <source>
        <dbReference type="SAM" id="SignalP"/>
    </source>
</evidence>
<dbReference type="EMBL" id="RBXR01000001">
    <property type="protein sequence ID" value="RKT67290.1"/>
    <property type="molecule type" value="Genomic_DNA"/>
</dbReference>
<keyword evidence="4" id="KW-0720">Serine protease</keyword>
<comment type="caution">
    <text evidence="10">The sequence shown here is derived from an EMBL/GenBank/DDBJ whole genome shotgun (WGS) entry which is preliminary data.</text>
</comment>
<keyword evidence="11" id="KW-1185">Reference proteome</keyword>
<gene>
    <name evidence="10" type="ORF">DFJ66_0465</name>
</gene>
<dbReference type="InterPro" id="IPR043504">
    <property type="entry name" value="Peptidase_S1_PA_chymotrypsin"/>
</dbReference>
<name>A0A495X068_9PSEU</name>
<evidence type="ECO:0000256" key="1">
    <source>
        <dbReference type="ARBA" id="ARBA00007664"/>
    </source>
</evidence>